<protein>
    <submittedName>
        <fullName evidence="3">Uncharacterized protein</fullName>
    </submittedName>
</protein>
<organism evidence="3 4">
    <name type="scientific">Methanoculleus chikugoensis</name>
    <dbReference type="NCBI Taxonomy" id="118126"/>
    <lineage>
        <taxon>Archaea</taxon>
        <taxon>Methanobacteriati</taxon>
        <taxon>Methanobacteriota</taxon>
        <taxon>Stenosarchaea group</taxon>
        <taxon>Methanomicrobia</taxon>
        <taxon>Methanomicrobiales</taxon>
        <taxon>Methanomicrobiaceae</taxon>
        <taxon>Methanoculleus</taxon>
    </lineage>
</organism>
<feature type="transmembrane region" description="Helical" evidence="2">
    <location>
        <begin position="32"/>
        <end position="53"/>
    </location>
</feature>
<keyword evidence="4" id="KW-1185">Reference proteome</keyword>
<gene>
    <name evidence="3" type="ORF">MchiMG62_10370</name>
</gene>
<name>A0ABM7H4Y0_9EURY</name>
<keyword evidence="2" id="KW-0472">Membrane</keyword>
<evidence type="ECO:0000256" key="2">
    <source>
        <dbReference type="SAM" id="Phobius"/>
    </source>
</evidence>
<keyword evidence="2" id="KW-0812">Transmembrane</keyword>
<reference evidence="3 4" key="1">
    <citation type="submission" date="2019-06" db="EMBL/GenBank/DDBJ databases">
        <title>Complete genome sequence of Methanoculleus chikugoensis strain MG62.</title>
        <authorList>
            <person name="Asakawa S."/>
            <person name="Dianou D."/>
        </authorList>
    </citation>
    <scope>NUCLEOTIDE SEQUENCE [LARGE SCALE GENOMIC DNA]</scope>
    <source>
        <strain evidence="3 4">MG62</strain>
    </source>
</reference>
<dbReference type="Proteomes" id="UP000824969">
    <property type="component" value="Chromosome"/>
</dbReference>
<keyword evidence="2" id="KW-1133">Transmembrane helix</keyword>
<dbReference type="EMBL" id="AP019781">
    <property type="protein sequence ID" value="BBL67856.1"/>
    <property type="molecule type" value="Genomic_DNA"/>
</dbReference>
<evidence type="ECO:0000313" key="3">
    <source>
        <dbReference type="EMBL" id="BBL67856.1"/>
    </source>
</evidence>
<feature type="region of interest" description="Disordered" evidence="1">
    <location>
        <begin position="64"/>
        <end position="84"/>
    </location>
</feature>
<sequence>MLFVQAMLTVASHRRVTMSSLAEIRRDVLATGFDLVFAAVFVLSLAVIALAILSRDEVRADNLEEETSRTTVAGAWPPPPYQEERAGISLPRLFSPTRQKTTKA</sequence>
<proteinExistence type="predicted"/>
<dbReference type="RefSeq" id="WP_221058208.1">
    <property type="nucleotide sequence ID" value="NZ_AP019781.1"/>
</dbReference>
<dbReference type="GeneID" id="66130557"/>
<accession>A0ABM7H4Y0</accession>
<evidence type="ECO:0000256" key="1">
    <source>
        <dbReference type="SAM" id="MobiDB-lite"/>
    </source>
</evidence>
<evidence type="ECO:0000313" key="4">
    <source>
        <dbReference type="Proteomes" id="UP000824969"/>
    </source>
</evidence>